<evidence type="ECO:0000313" key="1">
    <source>
        <dbReference type="EMBL" id="CAJ1071272.1"/>
    </source>
</evidence>
<dbReference type="EMBL" id="OY660876">
    <property type="protein sequence ID" value="CAJ1071272.1"/>
    <property type="molecule type" value="Genomic_DNA"/>
</dbReference>
<dbReference type="AlphaFoldDB" id="A0AAV1GB14"/>
<proteinExistence type="predicted"/>
<sequence length="70" mass="8294">MTSCRHLTQRRQSRSFIIPRQFSVRKQWGIRRQMSNRPGSQILDVELKGSDLQTQEAHISPARLFGRWDL</sequence>
<protein>
    <submittedName>
        <fullName evidence="1">Uncharacterized protein</fullName>
    </submittedName>
</protein>
<keyword evidence="2" id="KW-1185">Reference proteome</keyword>
<gene>
    <name evidence="1" type="ORF">XNOV1_A039384</name>
</gene>
<evidence type="ECO:0000313" key="2">
    <source>
        <dbReference type="Proteomes" id="UP001178508"/>
    </source>
</evidence>
<accession>A0AAV1GB14</accession>
<dbReference type="Proteomes" id="UP001178508">
    <property type="component" value="Chromosome 13"/>
</dbReference>
<organism evidence="1 2">
    <name type="scientific">Xyrichtys novacula</name>
    <name type="common">Pearly razorfish</name>
    <name type="synonym">Hemipteronotus novacula</name>
    <dbReference type="NCBI Taxonomy" id="13765"/>
    <lineage>
        <taxon>Eukaryota</taxon>
        <taxon>Metazoa</taxon>
        <taxon>Chordata</taxon>
        <taxon>Craniata</taxon>
        <taxon>Vertebrata</taxon>
        <taxon>Euteleostomi</taxon>
        <taxon>Actinopterygii</taxon>
        <taxon>Neopterygii</taxon>
        <taxon>Teleostei</taxon>
        <taxon>Neoteleostei</taxon>
        <taxon>Acanthomorphata</taxon>
        <taxon>Eupercaria</taxon>
        <taxon>Labriformes</taxon>
        <taxon>Labridae</taxon>
        <taxon>Xyrichtys</taxon>
    </lineage>
</organism>
<reference evidence="1" key="1">
    <citation type="submission" date="2023-08" db="EMBL/GenBank/DDBJ databases">
        <authorList>
            <person name="Alioto T."/>
            <person name="Alioto T."/>
            <person name="Gomez Garrido J."/>
        </authorList>
    </citation>
    <scope>NUCLEOTIDE SEQUENCE</scope>
</reference>
<name>A0AAV1GB14_XYRNO</name>